<name>A0A9P8ZW56_9PEZI</name>
<sequence>MDVVARTVDLSRAIVDILNKETSIRNAAEEILEWLGRERIDKQEYQYCIEALRAQAFPNCRGLDIKHQVQSSEEKVLSVAGLRLKLSTSIGRWMLNDSNFIYVVTTVAVCMMYHDMAYAVEVLCNLAMDQSDHTKGVSYHRSHYRVRLKPVVTKFVDSIALNVVNAGHDLCSAFPNALKGVCSHPLDAPQLSAIIKAVSVAQSDMIITCDLFPGDLAMWLLTHFHGVLEISLNGTVVFEEQSGTDPWRVILVVYNKCSVCPNQRGDFKKSNIKVATIVEGTHFTIINENYCFNQETKPSTRQKLYENDLLAHWQRGILSRNEVAQLRIAAKSMLLWLLQLRICISEQNPVFVVSQENVACREDVGGSTDATHKIDTFENMLAGYPTILHKNWGEIGGSNLSTVYEPPQEHQENDSEEEMQQTSPMSIAQILECFPVVSSVFDLVQQRCTCSSCKSAKPLGSCSLGCLREAALHELLLLITHGITEAFGARDVSGLWDPNAVRDAVREVFEDIIRYSTLQWDRWFRLVALVYLGGSFNKIPSSSERSGSGEDSSATVAYQRGSLVIAAAWLDFSSDLSACRAFRAEFGEGQIRGISSEEAEVELEPGISLDALSNFQLHEPSDEDLTEWDDGMCLVESALISTGDRSYRLLTMLRSTSHRRLIDPFNAILGLFRSRYPKCAHPHPQRVPILQPGKELHLATFDHVVGTLGINPGDVDDPPERRPNTIRVTQLLDTVKSNVILSLSPEGTVIVESCCLSCACGETDRLAAPPYVIRKAPYNSKALKTYAAASI</sequence>
<dbReference type="EMBL" id="JAGPXC010000005">
    <property type="protein sequence ID" value="KAH6652637.1"/>
    <property type="molecule type" value="Genomic_DNA"/>
</dbReference>
<evidence type="ECO:0000313" key="2">
    <source>
        <dbReference type="Proteomes" id="UP000758603"/>
    </source>
</evidence>
<reference evidence="1" key="1">
    <citation type="journal article" date="2021" name="Nat. Commun.">
        <title>Genetic determinants of endophytism in the Arabidopsis root mycobiome.</title>
        <authorList>
            <person name="Mesny F."/>
            <person name="Miyauchi S."/>
            <person name="Thiergart T."/>
            <person name="Pickel B."/>
            <person name="Atanasova L."/>
            <person name="Karlsson M."/>
            <person name="Huettel B."/>
            <person name="Barry K.W."/>
            <person name="Haridas S."/>
            <person name="Chen C."/>
            <person name="Bauer D."/>
            <person name="Andreopoulos W."/>
            <person name="Pangilinan J."/>
            <person name="LaButti K."/>
            <person name="Riley R."/>
            <person name="Lipzen A."/>
            <person name="Clum A."/>
            <person name="Drula E."/>
            <person name="Henrissat B."/>
            <person name="Kohler A."/>
            <person name="Grigoriev I.V."/>
            <person name="Martin F.M."/>
            <person name="Hacquard S."/>
        </authorList>
    </citation>
    <scope>NUCLEOTIDE SEQUENCE</scope>
    <source>
        <strain evidence="1">MPI-SDFR-AT-0073</strain>
    </source>
</reference>
<accession>A0A9P8ZW56</accession>
<protein>
    <submittedName>
        <fullName evidence="1">Uncharacterized protein</fullName>
    </submittedName>
</protein>
<dbReference type="Proteomes" id="UP000758603">
    <property type="component" value="Unassembled WGS sequence"/>
</dbReference>
<comment type="caution">
    <text evidence="1">The sequence shown here is derived from an EMBL/GenBank/DDBJ whole genome shotgun (WGS) entry which is preliminary data.</text>
</comment>
<dbReference type="AlphaFoldDB" id="A0A9P8ZW56"/>
<dbReference type="RefSeq" id="XP_045956914.1">
    <property type="nucleotide sequence ID" value="XM_046107421.1"/>
</dbReference>
<proteinExistence type="predicted"/>
<dbReference type="GeneID" id="70136312"/>
<evidence type="ECO:0000313" key="1">
    <source>
        <dbReference type="EMBL" id="KAH6652637.1"/>
    </source>
</evidence>
<keyword evidence="2" id="KW-1185">Reference proteome</keyword>
<dbReference type="OrthoDB" id="3526561at2759"/>
<gene>
    <name evidence="1" type="ORF">BKA67DRAFT_659331</name>
</gene>
<organism evidence="1 2">
    <name type="scientific">Truncatella angustata</name>
    <dbReference type="NCBI Taxonomy" id="152316"/>
    <lineage>
        <taxon>Eukaryota</taxon>
        <taxon>Fungi</taxon>
        <taxon>Dikarya</taxon>
        <taxon>Ascomycota</taxon>
        <taxon>Pezizomycotina</taxon>
        <taxon>Sordariomycetes</taxon>
        <taxon>Xylariomycetidae</taxon>
        <taxon>Amphisphaeriales</taxon>
        <taxon>Sporocadaceae</taxon>
        <taxon>Truncatella</taxon>
    </lineage>
</organism>